<proteinExistence type="predicted"/>
<dbReference type="AlphaFoldDB" id="A0A9D4FU45"/>
<sequence length="290" mass="32476">MGSSIGDIRSAASACADDICLCATSAAEAQALLNTLAEFANMERYLLHPNKSVHIKVSHKRSKASKDTCVMNNCELPTVQRATHLGIIRTDSLSANQRENVEENFKKGRRASYSLFGSGYRGHNGLNISTIVHLYLTYVTPVLLYGLELLLPTESMINKLETFHRKCVKEILQLPDNTANCAIYLITGLLPIQAQVDICVLSFLHNICSLDESSIEKQILIRQIHVKTIDSNSWVTEIRKILWKYELGSLEDIIEGMPSKFTWKTELYKAVNAYWSTKVNGSLKMHSILA</sequence>
<evidence type="ECO:0000313" key="1">
    <source>
        <dbReference type="EMBL" id="KAH3804301.1"/>
    </source>
</evidence>
<gene>
    <name evidence="1" type="ORF">DPMN_132585</name>
</gene>
<comment type="caution">
    <text evidence="1">The sequence shown here is derived from an EMBL/GenBank/DDBJ whole genome shotgun (WGS) entry which is preliminary data.</text>
</comment>
<dbReference type="EMBL" id="JAIWYP010000006">
    <property type="protein sequence ID" value="KAH3804301.1"/>
    <property type="molecule type" value="Genomic_DNA"/>
</dbReference>
<reference evidence="1" key="1">
    <citation type="journal article" date="2019" name="bioRxiv">
        <title>The Genome of the Zebra Mussel, Dreissena polymorpha: A Resource for Invasive Species Research.</title>
        <authorList>
            <person name="McCartney M.A."/>
            <person name="Auch B."/>
            <person name="Kono T."/>
            <person name="Mallez S."/>
            <person name="Zhang Y."/>
            <person name="Obille A."/>
            <person name="Becker A."/>
            <person name="Abrahante J.E."/>
            <person name="Garbe J."/>
            <person name="Badalamenti J.P."/>
            <person name="Herman A."/>
            <person name="Mangelson H."/>
            <person name="Liachko I."/>
            <person name="Sullivan S."/>
            <person name="Sone E.D."/>
            <person name="Koren S."/>
            <person name="Silverstein K.A.T."/>
            <person name="Beckman K.B."/>
            <person name="Gohl D.M."/>
        </authorList>
    </citation>
    <scope>NUCLEOTIDE SEQUENCE</scope>
    <source>
        <strain evidence="1">Duluth1</strain>
        <tissue evidence="1">Whole animal</tissue>
    </source>
</reference>
<accession>A0A9D4FU45</accession>
<dbReference type="PANTHER" id="PTHR47027:SF20">
    <property type="entry name" value="REVERSE TRANSCRIPTASE-LIKE PROTEIN WITH RNA-DIRECTED DNA POLYMERASE DOMAIN"/>
    <property type="match status" value="1"/>
</dbReference>
<dbReference type="Proteomes" id="UP000828390">
    <property type="component" value="Unassembled WGS sequence"/>
</dbReference>
<name>A0A9D4FU45_DREPO</name>
<organism evidence="1 2">
    <name type="scientific">Dreissena polymorpha</name>
    <name type="common">Zebra mussel</name>
    <name type="synonym">Mytilus polymorpha</name>
    <dbReference type="NCBI Taxonomy" id="45954"/>
    <lineage>
        <taxon>Eukaryota</taxon>
        <taxon>Metazoa</taxon>
        <taxon>Spiralia</taxon>
        <taxon>Lophotrochozoa</taxon>
        <taxon>Mollusca</taxon>
        <taxon>Bivalvia</taxon>
        <taxon>Autobranchia</taxon>
        <taxon>Heteroconchia</taxon>
        <taxon>Euheterodonta</taxon>
        <taxon>Imparidentia</taxon>
        <taxon>Neoheterodontei</taxon>
        <taxon>Myida</taxon>
        <taxon>Dreissenoidea</taxon>
        <taxon>Dreissenidae</taxon>
        <taxon>Dreissena</taxon>
    </lineage>
</organism>
<evidence type="ECO:0000313" key="2">
    <source>
        <dbReference type="Proteomes" id="UP000828390"/>
    </source>
</evidence>
<evidence type="ECO:0008006" key="3">
    <source>
        <dbReference type="Google" id="ProtNLM"/>
    </source>
</evidence>
<dbReference type="PANTHER" id="PTHR47027">
    <property type="entry name" value="REVERSE TRANSCRIPTASE DOMAIN-CONTAINING PROTEIN"/>
    <property type="match status" value="1"/>
</dbReference>
<keyword evidence="2" id="KW-1185">Reference proteome</keyword>
<reference evidence="1" key="2">
    <citation type="submission" date="2020-11" db="EMBL/GenBank/DDBJ databases">
        <authorList>
            <person name="McCartney M.A."/>
            <person name="Auch B."/>
            <person name="Kono T."/>
            <person name="Mallez S."/>
            <person name="Becker A."/>
            <person name="Gohl D.M."/>
            <person name="Silverstein K.A.T."/>
            <person name="Koren S."/>
            <person name="Bechman K.B."/>
            <person name="Herman A."/>
            <person name="Abrahante J.E."/>
            <person name="Garbe J."/>
        </authorList>
    </citation>
    <scope>NUCLEOTIDE SEQUENCE</scope>
    <source>
        <strain evidence="1">Duluth1</strain>
        <tissue evidence="1">Whole animal</tissue>
    </source>
</reference>
<protein>
    <recommendedName>
        <fullName evidence="3">Reverse transcriptase domain-containing protein</fullName>
    </recommendedName>
</protein>